<protein>
    <recommendedName>
        <fullName evidence="1">KIB1-4 beta-propeller domain-containing protein</fullName>
    </recommendedName>
</protein>
<sequence length="427" mass="47428">MADWPSLPPELIRRIADCILDTNDLDCYVDFRAVCPTWRSATDDPKNSSELRFRPHRWIIIDEVFESHSRLLVNTVSGLVVRKDLPLLGSYFVVATTHGGFFVLGKKEPPHAAVVLNPFTGHMIRFKASPNYVGVCAAALSGLFMGKLPTSSDLSELRSSPTLILLSDRCYREYFMAVPDSVRFSIDAEDVKLYALLRLAAGGGICATDSWQRTAALLPVGLADKIFSLMKLFHIDYYEIVADEFLPRLADLTGRGEPNQIFLVESFGALLAIIKLQQCLKSMLLSIVASLRLDSVTDSNELEPVKSIGDRAIFIGHRMCVSVNTHKFPSIVPNCIYYACSSDSSLDIYQYDLPTDNAERVSEGIGSLINSGMSFANPPFTIIQLLSSYTINARASQLAMEKIKPQPQAAATPYLDYWSDSDLDIFW</sequence>
<dbReference type="Pfam" id="PF03478">
    <property type="entry name" value="Beta-prop_KIB1-4"/>
    <property type="match status" value="1"/>
</dbReference>
<name>M8BCD5_AEGTA</name>
<dbReference type="InterPro" id="IPR005174">
    <property type="entry name" value="KIB1-4_b-propeller"/>
</dbReference>
<evidence type="ECO:0000313" key="2">
    <source>
        <dbReference type="EnsemblPlants" id="EMT22560"/>
    </source>
</evidence>
<evidence type="ECO:0000259" key="1">
    <source>
        <dbReference type="Pfam" id="PF03478"/>
    </source>
</evidence>
<feature type="domain" description="KIB1-4 beta-propeller" evidence="1">
    <location>
        <begin position="85"/>
        <end position="350"/>
    </location>
</feature>
<accession>M8BCD5</accession>
<dbReference type="EnsemblPlants" id="EMT22560">
    <property type="protein sequence ID" value="EMT22560"/>
    <property type="gene ID" value="F775_10985"/>
</dbReference>
<dbReference type="AlphaFoldDB" id="M8BCD5"/>
<dbReference type="PANTHER" id="PTHR33165:SF84">
    <property type="entry name" value="DUF295 DOMAIN-CONTAINING PROTEIN"/>
    <property type="match status" value="1"/>
</dbReference>
<proteinExistence type="predicted"/>
<dbReference type="PANTHER" id="PTHR33165">
    <property type="entry name" value="F-BOX DOMAIN CONTAINING PROTEIN-LIKE-RELATED"/>
    <property type="match status" value="1"/>
</dbReference>
<organism evidence="2">
    <name type="scientific">Aegilops tauschii</name>
    <name type="common">Tausch's goatgrass</name>
    <name type="synonym">Aegilops squarrosa</name>
    <dbReference type="NCBI Taxonomy" id="37682"/>
    <lineage>
        <taxon>Eukaryota</taxon>
        <taxon>Viridiplantae</taxon>
        <taxon>Streptophyta</taxon>
        <taxon>Embryophyta</taxon>
        <taxon>Tracheophyta</taxon>
        <taxon>Spermatophyta</taxon>
        <taxon>Magnoliopsida</taxon>
        <taxon>Liliopsida</taxon>
        <taxon>Poales</taxon>
        <taxon>Poaceae</taxon>
        <taxon>BOP clade</taxon>
        <taxon>Pooideae</taxon>
        <taxon>Triticodae</taxon>
        <taxon>Triticeae</taxon>
        <taxon>Triticinae</taxon>
        <taxon>Aegilops</taxon>
    </lineage>
</organism>
<reference evidence="2" key="1">
    <citation type="submission" date="2015-06" db="UniProtKB">
        <authorList>
            <consortium name="EnsemblPlants"/>
        </authorList>
    </citation>
    <scope>IDENTIFICATION</scope>
</reference>